<evidence type="ECO:0000256" key="1">
    <source>
        <dbReference type="ARBA" id="ARBA00022475"/>
    </source>
</evidence>
<keyword evidence="6 7" id="KW-0472">Membrane</keyword>
<dbReference type="CDD" id="cd04949">
    <property type="entry name" value="GT4_GtfA-like"/>
    <property type="match status" value="1"/>
</dbReference>
<dbReference type="HAMAP" id="MF_01472">
    <property type="entry name" value="GtfA"/>
    <property type="match status" value="1"/>
</dbReference>
<dbReference type="SUPFAM" id="SSF53756">
    <property type="entry name" value="UDP-Glycosyltransferase/glycogen phosphorylase"/>
    <property type="match status" value="1"/>
</dbReference>
<feature type="domain" description="GtfA extended beta-sheet meander" evidence="9">
    <location>
        <begin position="95"/>
        <end position="190"/>
    </location>
</feature>
<feature type="binding site" evidence="7">
    <location>
        <begin position="385"/>
        <end position="386"/>
    </location>
    <ligand>
        <name>UDP</name>
        <dbReference type="ChEBI" id="CHEBI:58223"/>
    </ligand>
</feature>
<feature type="binding site" evidence="7">
    <location>
        <position position="243"/>
    </location>
    <ligand>
        <name>N-acetyl-D-glucosamine</name>
        <dbReference type="ChEBI" id="CHEBI:506227"/>
    </ligand>
</feature>
<dbReference type="InterPro" id="IPR054396">
    <property type="entry name" value="GtfA_EBD"/>
</dbReference>
<keyword evidence="2 7" id="KW-0963">Cytoplasm</keyword>
<dbReference type="EMBL" id="CP094348">
    <property type="protein sequence ID" value="UOB20342.1"/>
    <property type="molecule type" value="Genomic_DNA"/>
</dbReference>
<evidence type="ECO:0000259" key="8">
    <source>
        <dbReference type="Pfam" id="PF00534"/>
    </source>
</evidence>
<keyword evidence="4 7" id="KW-0808">Transferase</keyword>
<comment type="subunit">
    <text evidence="7">Forms a heterotetramer with 2 subunits each of GtfA and GtfB. Part of the accessory SecA2/SecY2 protein translocation apparatus.</text>
</comment>
<dbReference type="InterPro" id="IPR001296">
    <property type="entry name" value="Glyco_trans_1"/>
</dbReference>
<dbReference type="Pfam" id="PF00534">
    <property type="entry name" value="Glycos_transf_1"/>
    <property type="match status" value="1"/>
</dbReference>
<reference evidence="10" key="2">
    <citation type="submission" date="2022-04" db="EMBL/GenBank/DDBJ databases">
        <title>Antimicrobial genetic elements in methicillin-resistant Macrococcus armenti.</title>
        <authorList>
            <person name="Keller J.E."/>
            <person name="Schwendener S."/>
            <person name="Pantucek R."/>
            <person name="Perreten V."/>
        </authorList>
    </citation>
    <scope>NUCLEOTIDE SEQUENCE</scope>
    <source>
        <strain evidence="10">CCM 2609</strain>
    </source>
</reference>
<keyword evidence="3 7" id="KW-0328">Glycosyltransferase</keyword>
<evidence type="ECO:0000313" key="11">
    <source>
        <dbReference type="Proteomes" id="UP000830343"/>
    </source>
</evidence>
<reference evidence="10" key="1">
    <citation type="submission" date="2022-03" db="EMBL/GenBank/DDBJ databases">
        <authorList>
            <person name="Vrbovska V."/>
            <person name="Kovarovic V."/>
            <person name="Botka T."/>
            <person name="Pantucek R."/>
        </authorList>
    </citation>
    <scope>NUCLEOTIDE SEQUENCE</scope>
    <source>
        <strain evidence="10">CCM 2609</strain>
    </source>
</reference>
<accession>A0ABY3ZTW1</accession>
<evidence type="ECO:0000256" key="3">
    <source>
        <dbReference type="ARBA" id="ARBA00022676"/>
    </source>
</evidence>
<dbReference type="RefSeq" id="WP_243365710.1">
    <property type="nucleotide sequence ID" value="NZ_CP094348.1"/>
</dbReference>
<dbReference type="Proteomes" id="UP000830343">
    <property type="component" value="Chromosome"/>
</dbReference>
<feature type="domain" description="Glycosyl transferase family 1" evidence="8">
    <location>
        <begin position="316"/>
        <end position="457"/>
    </location>
</feature>
<feature type="binding site" evidence="7">
    <location>
        <begin position="405"/>
        <end position="408"/>
    </location>
    <ligand>
        <name>N-acetyl-D-glucosamine</name>
        <dbReference type="ChEBI" id="CHEBI:506227"/>
    </ligand>
</feature>
<keyword evidence="11" id="KW-1185">Reference proteome</keyword>
<protein>
    <recommendedName>
        <fullName evidence="7">UDP-N-acetylglucosamine--peptide N-acetylglucosaminyltransferase GtfA subunit</fullName>
        <ecNumber evidence="7">2.4.1.-</ecNumber>
    </recommendedName>
    <alternativeName>
        <fullName evidence="7">Glycosyltransferase GtfA</fullName>
    </alternativeName>
</protein>
<evidence type="ECO:0000256" key="4">
    <source>
        <dbReference type="ARBA" id="ARBA00022679"/>
    </source>
</evidence>
<dbReference type="Pfam" id="PF22145">
    <property type="entry name" value="GtfA_EBD"/>
    <property type="match status" value="1"/>
</dbReference>
<evidence type="ECO:0000259" key="9">
    <source>
        <dbReference type="Pfam" id="PF22145"/>
    </source>
</evidence>
<keyword evidence="5 7" id="KW-0547">Nucleotide-binding</keyword>
<evidence type="ECO:0000256" key="2">
    <source>
        <dbReference type="ARBA" id="ARBA00022490"/>
    </source>
</evidence>
<feature type="binding site" evidence="7">
    <location>
        <begin position="16"/>
        <end position="19"/>
    </location>
    <ligand>
        <name>UDP</name>
        <dbReference type="ChEBI" id="CHEBI:58223"/>
    </ligand>
</feature>
<comment type="similarity">
    <text evidence="7">Belongs to the glycosyltransferase group 1 family. Glycosyltransferase 4 subfamily.</text>
</comment>
<proteinExistence type="inferred from homology"/>
<name>A0ABY3ZTW1_9STAP</name>
<evidence type="ECO:0000256" key="7">
    <source>
        <dbReference type="HAMAP-Rule" id="MF_01472"/>
    </source>
</evidence>
<evidence type="ECO:0000256" key="6">
    <source>
        <dbReference type="ARBA" id="ARBA00023136"/>
    </source>
</evidence>
<organism evidence="10 11">
    <name type="scientific">Macrococcus armenti</name>
    <dbReference type="NCBI Taxonomy" id="2875764"/>
    <lineage>
        <taxon>Bacteria</taxon>
        <taxon>Bacillati</taxon>
        <taxon>Bacillota</taxon>
        <taxon>Bacilli</taxon>
        <taxon>Bacillales</taxon>
        <taxon>Staphylococcaceae</taxon>
        <taxon>Macrococcus</taxon>
    </lineage>
</organism>
<dbReference type="PANTHER" id="PTHR12526">
    <property type="entry name" value="GLYCOSYLTRANSFERASE"/>
    <property type="match status" value="1"/>
</dbReference>
<evidence type="ECO:0000256" key="5">
    <source>
        <dbReference type="ARBA" id="ARBA00022741"/>
    </source>
</evidence>
<dbReference type="InterPro" id="IPR014267">
    <property type="entry name" value="GtfA"/>
</dbReference>
<sequence>MTIYNINFGIGWASSGVEYAQSYRAQLLRSAKQPMKFIFLDFIQSENIQTLTANLNFKDKEIIWLYQHFTDIKIAPSQVTIEEIKKTINANIIKVEAGDKIRRIYYKNEQSFVTCYMKDENKDIVDRAEFVSDGMLIRKDFYSYVRFLSEYYAPYDNKAKAYMRQFYNEDGSTAYEEYLGERDDDSVYMIDGTILYGKRAFVGHFLKSLKLTNKDILIVDRATHIGQVVLENKGEAKVGVVVHAEHYSKHATNQDHILWNNFYEYQFNQCDEIDFFITATDRQNEVLASQFKDYQNKSPKIVTIPVGALDKLIKPRAKRKPYSVITASRLANEKHVDWLVKAVAKAKQHIPELTFDIYGEGGEKTKIAKTIEEYEAESYISLKGHVQLDDVYRNYELFLSASQSEGFGLTLMEAVGSGLGMIGFDVDYGNTTFINDRENGYLIPININEESVERITDDISEKIVQFFKQDLKAVQKASYTIAEPYKKKFVKQRWIDLIEEVRHD</sequence>
<keyword evidence="1 7" id="KW-1003">Cell membrane</keyword>
<dbReference type="NCBIfam" id="TIGR02918">
    <property type="entry name" value="accessory Sec system glycosyltransferase GtfA"/>
    <property type="match status" value="1"/>
</dbReference>
<comment type="pathway">
    <text evidence="7">Protein modification; protein glycosylation.</text>
</comment>
<gene>
    <name evidence="7 10" type="primary">gtfA</name>
    <name evidence="10" type="ORF">MRZ06_10195</name>
</gene>
<dbReference type="EC" id="2.4.1.-" evidence="7"/>
<comment type="catalytic activity">
    <reaction evidence="7">
        <text>L-seryl-[protein] + UDP-N-acetyl-alpha-D-glucosamine = 3-O-[N-acetyl-alpha-D-glucosaminyl]-L-seryl-[protein] + UDP + H(+)</text>
        <dbReference type="Rhea" id="RHEA:59872"/>
        <dbReference type="Rhea" id="RHEA-COMP:9863"/>
        <dbReference type="Rhea" id="RHEA-COMP:15471"/>
        <dbReference type="ChEBI" id="CHEBI:15378"/>
        <dbReference type="ChEBI" id="CHEBI:29999"/>
        <dbReference type="ChEBI" id="CHEBI:57705"/>
        <dbReference type="ChEBI" id="CHEBI:58223"/>
        <dbReference type="ChEBI" id="CHEBI:143279"/>
    </reaction>
</comment>
<evidence type="ECO:0000313" key="10">
    <source>
        <dbReference type="EMBL" id="UOB20342.1"/>
    </source>
</evidence>
<comment type="subcellular location">
    <subcellularLocation>
        <location evidence="7">Cytoplasm</location>
    </subcellularLocation>
    <subcellularLocation>
        <location evidence="7">Cell membrane</location>
        <topology evidence="7">Peripheral membrane protein</topology>
    </subcellularLocation>
    <text evidence="7">Cell membrane association requires GtfB.</text>
</comment>
<comment type="function">
    <text evidence="7">Required for polymorphic O-glycosylation of the serine-rich repeat protein in this bacteria. Catalyzes the first step in glycosylation by transferring N-acetylglucosamine from UDP-GlcNAc to serine residues in the substrate protein. Part of the accessory SecA2/SecY2 system specifically required to export serine-rich repeat cell wall proteins usually encoded upstream in the same operon.</text>
</comment>
<dbReference type="PANTHER" id="PTHR12526:SF629">
    <property type="entry name" value="TEICHURONIC ACID BIOSYNTHESIS GLYCOSYLTRANSFERASE TUAH-RELATED"/>
    <property type="match status" value="1"/>
</dbReference>
<dbReference type="Gene3D" id="3.40.50.2000">
    <property type="entry name" value="Glycogen Phosphorylase B"/>
    <property type="match status" value="2"/>
</dbReference>